<keyword evidence="1" id="KW-0472">Membrane</keyword>
<protein>
    <submittedName>
        <fullName evidence="2">Uncharacterized protein</fullName>
    </submittedName>
</protein>
<feature type="transmembrane region" description="Helical" evidence="1">
    <location>
        <begin position="303"/>
        <end position="326"/>
    </location>
</feature>
<keyword evidence="1" id="KW-1133">Transmembrane helix</keyword>
<accession>U5L557</accession>
<dbReference type="RefSeq" id="WP_009792448.1">
    <property type="nucleotide sequence ID" value="NC_022524.1"/>
</dbReference>
<feature type="transmembrane region" description="Helical" evidence="1">
    <location>
        <begin position="359"/>
        <end position="378"/>
    </location>
</feature>
<dbReference type="PATRIC" id="fig|1367477.3.peg.393"/>
<feature type="transmembrane region" description="Helical" evidence="1">
    <location>
        <begin position="202"/>
        <end position="223"/>
    </location>
</feature>
<evidence type="ECO:0000313" key="2">
    <source>
        <dbReference type="EMBL" id="AGX02418.1"/>
    </source>
</evidence>
<feature type="transmembrane region" description="Helical" evidence="1">
    <location>
        <begin position="244"/>
        <end position="270"/>
    </location>
</feature>
<evidence type="ECO:0000256" key="1">
    <source>
        <dbReference type="SAM" id="Phobius"/>
    </source>
</evidence>
<organism evidence="2 3">
    <name type="scientific">Bacillus infantis NRRL B-14911</name>
    <dbReference type="NCBI Taxonomy" id="1367477"/>
    <lineage>
        <taxon>Bacteria</taxon>
        <taxon>Bacillati</taxon>
        <taxon>Bacillota</taxon>
        <taxon>Bacilli</taxon>
        <taxon>Bacillales</taxon>
        <taxon>Bacillaceae</taxon>
        <taxon>Bacillus</taxon>
    </lineage>
</organism>
<dbReference type="EMBL" id="CP006643">
    <property type="protein sequence ID" value="AGX02418.1"/>
    <property type="molecule type" value="Genomic_DNA"/>
</dbReference>
<dbReference type="Proteomes" id="UP000017805">
    <property type="component" value="Chromosome"/>
</dbReference>
<feature type="transmembrane region" description="Helical" evidence="1">
    <location>
        <begin position="385"/>
        <end position="407"/>
    </location>
</feature>
<sequence>MRVLRWEIRKAFLSPSVLGLVFLFMAFNLYLVLNNSVIKEDLKKTSAFAAAYGTDITGESLDAMKDDYDSLMKQVNLAIEEKESKTYKDMNSFFTDHAFDPLENYTKEERELFNDAGLLEYYYSSSLYADEEYRKIDPVGIAEYNIQKYGLTGSAAELVRSQYGKFEERFKEVLENGEHMHLFHSQEAFGTHLLLFKTMFKAFLLEGVILAALITGHVINFEFDRGTHLLAYSSRRGRRLWQDKFWAALTANLVLFTVMLAAGLAVYFAVFPYSQFWQVPMSSYFNKGEHWFMTVREMTFSQYLAAVIGLSYVMMIIFTLMAAVISRWIRNSYLVFFAFLLLFGMLFAVQKLFPTSHASYFIGLFTPVNLVLNSFVWFMHRAMHVISGFELAVSGVWLIFLAAAVMLSCKSFNRCDLT</sequence>
<reference evidence="2 3" key="1">
    <citation type="submission" date="2013-07" db="EMBL/GenBank/DDBJ databases">
        <title>Complete genome sequence of Bacillus infantis NRRL B-14911 that has potential to induce cardiac disease by antigenic mimicry.</title>
        <authorList>
            <person name="Massilamany C."/>
            <person name="Smith T.P.L."/>
            <person name="Loy J.D."/>
            <person name="Barletta R."/>
            <person name="Reddy J."/>
        </authorList>
    </citation>
    <scope>NUCLEOTIDE SEQUENCE [LARGE SCALE GENOMIC DNA]</scope>
    <source>
        <strain evidence="2 3">NRRL B-14911</strain>
    </source>
</reference>
<name>U5L557_9BACI</name>
<feature type="transmembrane region" description="Helical" evidence="1">
    <location>
        <begin position="333"/>
        <end position="353"/>
    </location>
</feature>
<dbReference type="HOGENOM" id="CLU_053486_0_0_9"/>
<gene>
    <name evidence="2" type="ORF">N288_02255</name>
</gene>
<dbReference type="AlphaFoldDB" id="U5L557"/>
<feature type="transmembrane region" description="Helical" evidence="1">
    <location>
        <begin position="12"/>
        <end position="33"/>
    </location>
</feature>
<keyword evidence="3" id="KW-1185">Reference proteome</keyword>
<proteinExistence type="predicted"/>
<evidence type="ECO:0000313" key="3">
    <source>
        <dbReference type="Proteomes" id="UP000017805"/>
    </source>
</evidence>
<dbReference type="STRING" id="1367477.N288_02255"/>
<keyword evidence="1" id="KW-0812">Transmembrane</keyword>
<dbReference type="KEGG" id="bif:N288_02255"/>
<dbReference type="OrthoDB" id="2060782at2"/>